<keyword evidence="2" id="KW-0853">WD repeat</keyword>
<dbReference type="InterPro" id="IPR015943">
    <property type="entry name" value="WD40/YVTN_repeat-like_dom_sf"/>
</dbReference>
<keyword evidence="4" id="KW-0969">Cilium</keyword>
<evidence type="ECO:0000313" key="7">
    <source>
        <dbReference type="EnsemblMetazoa" id="MESCA007361-PA"/>
    </source>
</evidence>
<evidence type="ECO:0000313" key="8">
    <source>
        <dbReference type="Proteomes" id="UP000015102"/>
    </source>
</evidence>
<dbReference type="Gene3D" id="2.130.10.10">
    <property type="entry name" value="YVTN repeat-like/Quinoprotein amine dehydrogenase"/>
    <property type="match status" value="1"/>
</dbReference>
<dbReference type="HOGENOM" id="CLU_1046853_0_0_1"/>
<dbReference type="PANTHER" id="PTHR15722">
    <property type="entry name" value="IFT140/172-RELATED"/>
    <property type="match status" value="1"/>
</dbReference>
<dbReference type="Proteomes" id="UP000015102">
    <property type="component" value="Unassembled WGS sequence"/>
</dbReference>
<sequence length="250" mass="28196">MTLYFDSKVQFIDDDAVSTIVKWHPVEPIFAVASYSSDRGGSVTIFDDSGEPLRDISYPVQSISQATALCWHPDKRILSTGWENGELYIWFNEHREFASVLGPHKAPIILMEFSEKGSRMVTADSMGLLTGWRCNGQYQFLTMFSHDLKDTLLHITFRRMVENQAKIELSNLTKAAVAGDESALDTLTSWRPKTASRNMVHSIVHDNHCFYVGTQSGCIFYLNQSGSCLEVYKSNNSSITQILWHPKGSN</sequence>
<dbReference type="EnsemblMetazoa" id="MESCA007361-RA">
    <property type="protein sequence ID" value="MESCA007361-PA"/>
    <property type="gene ID" value="MESCA007361"/>
</dbReference>
<feature type="domain" description="IFT140 first beta-propeller" evidence="6">
    <location>
        <begin position="3"/>
        <end position="246"/>
    </location>
</feature>
<dbReference type="AlphaFoldDB" id="T1GUF1"/>
<dbReference type="GO" id="GO:0030991">
    <property type="term" value="C:intraciliary transport particle A"/>
    <property type="evidence" value="ECO:0007669"/>
    <property type="project" value="TreeGrafter"/>
</dbReference>
<evidence type="ECO:0000256" key="2">
    <source>
        <dbReference type="ARBA" id="ARBA00022574"/>
    </source>
</evidence>
<keyword evidence="5" id="KW-0966">Cell projection</keyword>
<name>T1GUF1_MEGSC</name>
<protein>
    <recommendedName>
        <fullName evidence="6">IFT140 first beta-propeller domain-containing protein</fullName>
    </recommendedName>
</protein>
<evidence type="ECO:0000256" key="1">
    <source>
        <dbReference type="ARBA" id="ARBA00004138"/>
    </source>
</evidence>
<dbReference type="GO" id="GO:0035721">
    <property type="term" value="P:intraciliary retrograde transport"/>
    <property type="evidence" value="ECO:0007669"/>
    <property type="project" value="TreeGrafter"/>
</dbReference>
<dbReference type="EMBL" id="CAQQ02016227">
    <property type="status" value="NOT_ANNOTATED_CDS"/>
    <property type="molecule type" value="Genomic_DNA"/>
</dbReference>
<dbReference type="SUPFAM" id="SSF50978">
    <property type="entry name" value="WD40 repeat-like"/>
    <property type="match status" value="1"/>
</dbReference>
<keyword evidence="8" id="KW-1185">Reference proteome</keyword>
<evidence type="ECO:0000256" key="5">
    <source>
        <dbReference type="ARBA" id="ARBA00023273"/>
    </source>
</evidence>
<dbReference type="GO" id="GO:0036064">
    <property type="term" value="C:ciliary basal body"/>
    <property type="evidence" value="ECO:0007669"/>
    <property type="project" value="TreeGrafter"/>
</dbReference>
<dbReference type="Pfam" id="PF23383">
    <property type="entry name" value="Beta-prop_IFT140_1st"/>
    <property type="match status" value="1"/>
</dbReference>
<keyword evidence="3" id="KW-0677">Repeat</keyword>
<dbReference type="GO" id="GO:0005930">
    <property type="term" value="C:axoneme"/>
    <property type="evidence" value="ECO:0007669"/>
    <property type="project" value="TreeGrafter"/>
</dbReference>
<evidence type="ECO:0000256" key="4">
    <source>
        <dbReference type="ARBA" id="ARBA00023069"/>
    </source>
</evidence>
<evidence type="ECO:0000259" key="6">
    <source>
        <dbReference type="Pfam" id="PF23383"/>
    </source>
</evidence>
<reference evidence="7" key="2">
    <citation type="submission" date="2015-06" db="UniProtKB">
        <authorList>
            <consortium name="EnsemblMetazoa"/>
        </authorList>
    </citation>
    <scope>IDENTIFICATION</scope>
</reference>
<dbReference type="STRING" id="36166.T1GUF1"/>
<proteinExistence type="predicted"/>
<dbReference type="InterPro" id="IPR036322">
    <property type="entry name" value="WD40_repeat_dom_sf"/>
</dbReference>
<reference evidence="8" key="1">
    <citation type="submission" date="2013-02" db="EMBL/GenBank/DDBJ databases">
        <authorList>
            <person name="Hughes D."/>
        </authorList>
    </citation>
    <scope>NUCLEOTIDE SEQUENCE</scope>
    <source>
        <strain>Durham</strain>
        <strain evidence="8">NC isolate 2 -- Noor lab</strain>
    </source>
</reference>
<organism evidence="7 8">
    <name type="scientific">Megaselia scalaris</name>
    <name type="common">Humpbacked fly</name>
    <name type="synonym">Phora scalaris</name>
    <dbReference type="NCBI Taxonomy" id="36166"/>
    <lineage>
        <taxon>Eukaryota</taxon>
        <taxon>Metazoa</taxon>
        <taxon>Ecdysozoa</taxon>
        <taxon>Arthropoda</taxon>
        <taxon>Hexapoda</taxon>
        <taxon>Insecta</taxon>
        <taxon>Pterygota</taxon>
        <taxon>Neoptera</taxon>
        <taxon>Endopterygota</taxon>
        <taxon>Diptera</taxon>
        <taxon>Brachycera</taxon>
        <taxon>Muscomorpha</taxon>
        <taxon>Platypezoidea</taxon>
        <taxon>Phoridae</taxon>
        <taxon>Megaseliini</taxon>
        <taxon>Megaselia</taxon>
    </lineage>
</organism>
<accession>T1GUF1</accession>
<dbReference type="PANTHER" id="PTHR15722:SF7">
    <property type="entry name" value="INTRAFLAGELLAR TRANSPORT PROTEIN 140 HOMOLOG"/>
    <property type="match status" value="1"/>
</dbReference>
<dbReference type="InterPro" id="IPR056154">
    <property type="entry name" value="Beta-prop_IFT140_1st"/>
</dbReference>
<comment type="subcellular location">
    <subcellularLocation>
        <location evidence="1">Cell projection</location>
        <location evidence="1">Cilium</location>
    </subcellularLocation>
</comment>
<dbReference type="FunFam" id="2.130.10.10:FF:000839">
    <property type="entry name" value="Uncharacterized protein, isoform A"/>
    <property type="match status" value="1"/>
</dbReference>
<evidence type="ECO:0000256" key="3">
    <source>
        <dbReference type="ARBA" id="ARBA00022737"/>
    </source>
</evidence>